<comment type="function">
    <text evidence="16">Catalyzes cross-linking of the peptidoglycan cell wall at the division septum.</text>
</comment>
<reference evidence="19 20" key="1">
    <citation type="submission" date="2024-09" db="EMBL/GenBank/DDBJ databases">
        <authorList>
            <person name="Sun Q."/>
            <person name="Mori K."/>
        </authorList>
    </citation>
    <scope>NUCLEOTIDE SEQUENCE [LARGE SCALE GENOMIC DNA]</scope>
    <source>
        <strain evidence="19 20">CCM 8545</strain>
    </source>
</reference>
<proteinExistence type="inferred from homology"/>
<evidence type="ECO:0000256" key="1">
    <source>
        <dbReference type="ARBA" id="ARBA00004370"/>
    </source>
</evidence>
<keyword evidence="2 16" id="KW-1003">Cell membrane</keyword>
<keyword evidence="6 16" id="KW-0645">Protease</keyword>
<keyword evidence="3 16" id="KW-0997">Cell inner membrane</keyword>
<evidence type="ECO:0000256" key="3">
    <source>
        <dbReference type="ARBA" id="ARBA00022519"/>
    </source>
</evidence>
<dbReference type="InterPro" id="IPR037532">
    <property type="entry name" value="FtsI_transpept"/>
</dbReference>
<evidence type="ECO:0000256" key="11">
    <source>
        <dbReference type="ARBA" id="ARBA00022989"/>
    </source>
</evidence>
<dbReference type="EC" id="3.4.16.4" evidence="16"/>
<accession>A0ABV6CBN5</accession>
<dbReference type="Pfam" id="PF03717">
    <property type="entry name" value="PBP_dimer"/>
    <property type="match status" value="1"/>
</dbReference>
<dbReference type="HAMAP" id="MF_02080">
    <property type="entry name" value="FtsI_transpept"/>
    <property type="match status" value="1"/>
</dbReference>
<dbReference type="Gene3D" id="3.30.450.330">
    <property type="match status" value="1"/>
</dbReference>
<evidence type="ECO:0000256" key="4">
    <source>
        <dbReference type="ARBA" id="ARBA00022618"/>
    </source>
</evidence>
<dbReference type="InterPro" id="IPR005311">
    <property type="entry name" value="PBP_dimer"/>
</dbReference>
<organism evidence="19 20">
    <name type="scientific">Thorsellia kenyensis</name>
    <dbReference type="NCBI Taxonomy" id="1549888"/>
    <lineage>
        <taxon>Bacteria</taxon>
        <taxon>Pseudomonadati</taxon>
        <taxon>Pseudomonadota</taxon>
        <taxon>Gammaproteobacteria</taxon>
        <taxon>Enterobacterales</taxon>
        <taxon>Thorselliaceae</taxon>
        <taxon>Thorsellia</taxon>
    </lineage>
</organism>
<evidence type="ECO:0000259" key="17">
    <source>
        <dbReference type="Pfam" id="PF00905"/>
    </source>
</evidence>
<keyword evidence="4 16" id="KW-0132">Cell division</keyword>
<dbReference type="InterPro" id="IPR001460">
    <property type="entry name" value="PCN-bd_Tpept"/>
</dbReference>
<feature type="domain" description="Penicillin-binding protein dimerisation" evidence="18">
    <location>
        <begin position="66"/>
        <end position="220"/>
    </location>
</feature>
<keyword evidence="11 16" id="KW-1133">Transmembrane helix</keyword>
<keyword evidence="9 16" id="KW-0133">Cell shape</keyword>
<dbReference type="NCBIfam" id="NF011685">
    <property type="entry name" value="PRK15105.1"/>
    <property type="match status" value="1"/>
</dbReference>
<keyword evidence="8 16" id="KW-0378">Hydrolase</keyword>
<dbReference type="RefSeq" id="WP_385877513.1">
    <property type="nucleotide sequence ID" value="NZ_JBHLXE010000100.1"/>
</dbReference>
<protein>
    <recommendedName>
        <fullName evidence="16">Peptidoglycan D,D-transpeptidase FtsI</fullName>
        <ecNumber evidence="16">3.4.16.4</ecNumber>
    </recommendedName>
    <alternativeName>
        <fullName evidence="16">Penicillin-binding protein 3</fullName>
        <shortName evidence="16">PBP-3</shortName>
    </alternativeName>
</protein>
<dbReference type="Gene3D" id="1.10.150.770">
    <property type="match status" value="1"/>
</dbReference>
<evidence type="ECO:0000256" key="10">
    <source>
        <dbReference type="ARBA" id="ARBA00022984"/>
    </source>
</evidence>
<feature type="transmembrane region" description="Helical" evidence="16">
    <location>
        <begin position="21"/>
        <end position="43"/>
    </location>
</feature>
<evidence type="ECO:0000313" key="20">
    <source>
        <dbReference type="Proteomes" id="UP001589758"/>
    </source>
</evidence>
<evidence type="ECO:0000256" key="13">
    <source>
        <dbReference type="ARBA" id="ARBA00023210"/>
    </source>
</evidence>
<keyword evidence="12 16" id="KW-0472">Membrane</keyword>
<evidence type="ECO:0000256" key="12">
    <source>
        <dbReference type="ARBA" id="ARBA00023136"/>
    </source>
</evidence>
<comment type="caution">
    <text evidence="19">The sequence shown here is derived from an EMBL/GenBank/DDBJ whole genome shotgun (WGS) entry which is preliminary data.</text>
</comment>
<keyword evidence="15 16" id="KW-0961">Cell wall biogenesis/degradation</keyword>
<keyword evidence="10 16" id="KW-0573">Peptidoglycan synthesis</keyword>
<evidence type="ECO:0000313" key="19">
    <source>
        <dbReference type="EMBL" id="MFC0180404.1"/>
    </source>
</evidence>
<dbReference type="Proteomes" id="UP001589758">
    <property type="component" value="Unassembled WGS sequence"/>
</dbReference>
<comment type="pathway">
    <text evidence="16">Cell wall biogenesis; peptidoglycan biosynthesis.</text>
</comment>
<evidence type="ECO:0000256" key="15">
    <source>
        <dbReference type="ARBA" id="ARBA00023316"/>
    </source>
</evidence>
<sequence>MNATYYRKTIRKETPKKNLNWRFVLVYAVVFVFFACLVIRIAMIQIISPDYYLAQADQRSLRVQEIQPTRGTITDRTGRPLAVSIPVKAVWIDPKFTLEQGGVQQNEKWQALAKTLNISVADINAKVTQHPNSRFIYLARQVPIDKVDYIKKLKLNMIGYQDESKRYYPSGELFSQIIGLTNRDSKGIEGIELSFNKWLQGTPGERTFRKDKYGRIVENVDSVESLSGQTLVLSIDERLQNILFREISKALETHQASSATAVLLDVHTGEVLAMASAPSFNPNNHIEVANDELKRNRAITDVFEPGSTVKPLVVMTGLEKGVIKPDTVLDTHPIIINGKQIKDVSRQPELSITGILKKSSNIGVSKIALMMEPEALVNTYQNFGFGQSTHLGLVGEHSGLFPFKKRWSDIERATFSYGYGLMVTPLQLAKAYATIGSYGQARPLSITKVDPPVAGEQVFSANTVRTVLHMMEKVTEPGAGGAKAAVQDYRVAVKTGTAKKVENGAYVDKYIAYTAGVAPVSNPRFSLVVVINEPSAGEYFGGAVSAPVFSSIMGGVLRTMNITPDGLDLMAEEPAIVNNTGTVNKIKVATGG</sequence>
<dbReference type="InterPro" id="IPR012338">
    <property type="entry name" value="Beta-lactam/transpept-like"/>
</dbReference>
<evidence type="ECO:0000256" key="6">
    <source>
        <dbReference type="ARBA" id="ARBA00022670"/>
    </source>
</evidence>
<dbReference type="Gene3D" id="3.90.1310.10">
    <property type="entry name" value="Penicillin-binding protein 2a (Domain 2)"/>
    <property type="match status" value="1"/>
</dbReference>
<keyword evidence="13 16" id="KW-0717">Septation</keyword>
<dbReference type="InterPro" id="IPR050515">
    <property type="entry name" value="Beta-lactam/transpept"/>
</dbReference>
<keyword evidence="14 16" id="KW-0131">Cell cycle</keyword>
<evidence type="ECO:0000256" key="9">
    <source>
        <dbReference type="ARBA" id="ARBA00022960"/>
    </source>
</evidence>
<feature type="domain" description="Penicillin-binding protein transpeptidase" evidence="17">
    <location>
        <begin position="260"/>
        <end position="553"/>
    </location>
</feature>
<dbReference type="PANTHER" id="PTHR30627:SF1">
    <property type="entry name" value="PEPTIDOGLYCAN D,D-TRANSPEPTIDASE FTSI"/>
    <property type="match status" value="1"/>
</dbReference>
<keyword evidence="5 16" id="KW-0121">Carboxypeptidase</keyword>
<evidence type="ECO:0000256" key="14">
    <source>
        <dbReference type="ARBA" id="ARBA00023306"/>
    </source>
</evidence>
<dbReference type="GO" id="GO:0009002">
    <property type="term" value="F:serine-type D-Ala-D-Ala carboxypeptidase activity"/>
    <property type="evidence" value="ECO:0007669"/>
    <property type="project" value="UniProtKB-EC"/>
</dbReference>
<dbReference type="Pfam" id="PF00905">
    <property type="entry name" value="Transpeptidase"/>
    <property type="match status" value="1"/>
</dbReference>
<evidence type="ECO:0000256" key="8">
    <source>
        <dbReference type="ARBA" id="ARBA00022801"/>
    </source>
</evidence>
<evidence type="ECO:0000256" key="2">
    <source>
        <dbReference type="ARBA" id="ARBA00022475"/>
    </source>
</evidence>
<dbReference type="Gene3D" id="3.40.710.10">
    <property type="entry name" value="DD-peptidase/beta-lactamase superfamily"/>
    <property type="match status" value="1"/>
</dbReference>
<dbReference type="EMBL" id="JBHLXE010000100">
    <property type="protein sequence ID" value="MFC0180404.1"/>
    <property type="molecule type" value="Genomic_DNA"/>
</dbReference>
<dbReference type="SUPFAM" id="SSF56601">
    <property type="entry name" value="beta-lactamase/transpeptidase-like"/>
    <property type="match status" value="1"/>
</dbReference>
<dbReference type="InterPro" id="IPR036138">
    <property type="entry name" value="PBP_dimer_sf"/>
</dbReference>
<evidence type="ECO:0000259" key="18">
    <source>
        <dbReference type="Pfam" id="PF03717"/>
    </source>
</evidence>
<comment type="similarity">
    <text evidence="16">Belongs to the transpeptidase family. FtsI subfamily.</text>
</comment>
<gene>
    <name evidence="16 19" type="primary">ftsI</name>
    <name evidence="19" type="ORF">ACFFIT_09985</name>
</gene>
<evidence type="ECO:0000256" key="16">
    <source>
        <dbReference type="HAMAP-Rule" id="MF_02080"/>
    </source>
</evidence>
<keyword evidence="20" id="KW-1185">Reference proteome</keyword>
<dbReference type="SUPFAM" id="SSF56519">
    <property type="entry name" value="Penicillin binding protein dimerisation domain"/>
    <property type="match status" value="1"/>
</dbReference>
<keyword evidence="7 16" id="KW-0812">Transmembrane</keyword>
<name>A0ABV6CBN5_9GAMM</name>
<feature type="active site" description="Acyl-ester intermediate" evidence="16">
    <location>
        <position position="307"/>
    </location>
</feature>
<comment type="subcellular location">
    <subcellularLocation>
        <location evidence="16">Cell inner membrane</location>
        <topology evidence="16">Single-pass membrane protein</topology>
    </subcellularLocation>
    <subcellularLocation>
        <location evidence="1">Membrane</location>
    </subcellularLocation>
</comment>
<evidence type="ECO:0000256" key="7">
    <source>
        <dbReference type="ARBA" id="ARBA00022692"/>
    </source>
</evidence>
<dbReference type="PANTHER" id="PTHR30627">
    <property type="entry name" value="PEPTIDOGLYCAN D,D-TRANSPEPTIDASE"/>
    <property type="match status" value="1"/>
</dbReference>
<comment type="catalytic activity">
    <reaction evidence="16">
        <text>Preferential cleavage: (Ac)2-L-Lys-D-Ala-|-D-Ala. Also transpeptidation of peptidyl-alanyl moieties that are N-acyl substituents of D-alanine.</text>
        <dbReference type="EC" id="3.4.16.4"/>
    </reaction>
</comment>
<evidence type="ECO:0000256" key="5">
    <source>
        <dbReference type="ARBA" id="ARBA00022645"/>
    </source>
</evidence>